<evidence type="ECO:0000313" key="2">
    <source>
        <dbReference type="EMBL" id="KTD85964.1"/>
    </source>
</evidence>
<dbReference type="Gene3D" id="3.40.190.10">
    <property type="entry name" value="Periplasmic binding protein-like II"/>
    <property type="match status" value="1"/>
</dbReference>
<dbReference type="SUPFAM" id="SSF53850">
    <property type="entry name" value="Periplasmic binding protein-like II"/>
    <property type="match status" value="1"/>
</dbReference>
<reference evidence="2 3" key="1">
    <citation type="journal article" date="2015" name="Int. Biodeterior. Biodegradation">
        <title>Physiological and genetic screening methods for the isolation of methyl tert-butyl ether-degrading bacteria for bioremediation purposes.</title>
        <authorList>
            <person name="Guisado I.M."/>
            <person name="Purswani J."/>
            <person name="Gonzalez Lopez J."/>
            <person name="Pozo C."/>
        </authorList>
    </citation>
    <scope>NUCLEOTIDE SEQUENCE [LARGE SCALE GENOMIC DNA]</scope>
    <source>
        <strain evidence="2 3">SH7</strain>
    </source>
</reference>
<keyword evidence="3" id="KW-1185">Reference proteome</keyword>
<sequence length="90" mass="9746">MKVNPFFHSSLTLSPVFPEELVLISEPGANKLSDVLMEPMLLFSVGCYHRGTMESWLREEGLPVPEIMEFGTLEAILGGVAAGLGTTIVP</sequence>
<organism evidence="2 3">
    <name type="scientific">Paenibacillus etheri</name>
    <dbReference type="NCBI Taxonomy" id="1306852"/>
    <lineage>
        <taxon>Bacteria</taxon>
        <taxon>Bacillati</taxon>
        <taxon>Bacillota</taxon>
        <taxon>Bacilli</taxon>
        <taxon>Bacillales</taxon>
        <taxon>Paenibacillaceae</taxon>
        <taxon>Paenibacillus</taxon>
    </lineage>
</organism>
<dbReference type="InterPro" id="IPR005119">
    <property type="entry name" value="LysR_subst-bd"/>
</dbReference>
<feature type="domain" description="LysR substrate-binding" evidence="1">
    <location>
        <begin position="7"/>
        <end position="90"/>
    </location>
</feature>
<dbReference type="EMBL" id="LCZJ02000025">
    <property type="protein sequence ID" value="KTD85964.1"/>
    <property type="molecule type" value="Genomic_DNA"/>
</dbReference>
<name>A0A0W1AXB6_9BACL</name>
<gene>
    <name evidence="2" type="ORF">UQ64_17895</name>
</gene>
<protein>
    <recommendedName>
        <fullName evidence="1">LysR substrate-binding domain-containing protein</fullName>
    </recommendedName>
</protein>
<dbReference type="RefSeq" id="WP_060624238.1">
    <property type="nucleotide sequence ID" value="NZ_LCZJ02000025.1"/>
</dbReference>
<evidence type="ECO:0000313" key="3">
    <source>
        <dbReference type="Proteomes" id="UP000054709"/>
    </source>
</evidence>
<dbReference type="Proteomes" id="UP000054709">
    <property type="component" value="Unassembled WGS sequence"/>
</dbReference>
<dbReference type="OrthoDB" id="8479357at2"/>
<accession>A0A0W1AXB6</accession>
<comment type="caution">
    <text evidence="2">The sequence shown here is derived from an EMBL/GenBank/DDBJ whole genome shotgun (WGS) entry which is preliminary data.</text>
</comment>
<dbReference type="AlphaFoldDB" id="A0A0W1AXB6"/>
<dbReference type="Pfam" id="PF03466">
    <property type="entry name" value="LysR_substrate"/>
    <property type="match status" value="1"/>
</dbReference>
<proteinExistence type="predicted"/>
<evidence type="ECO:0000259" key="1">
    <source>
        <dbReference type="Pfam" id="PF03466"/>
    </source>
</evidence>